<protein>
    <recommendedName>
        <fullName evidence="2">(S)-ureidoglycine aminohydrolase cupin domain-containing protein</fullName>
    </recommendedName>
</protein>
<dbReference type="RefSeq" id="XP_007752024.1">
    <property type="nucleotide sequence ID" value="XM_007753834.1"/>
</dbReference>
<evidence type="ECO:0000313" key="3">
    <source>
        <dbReference type="EMBL" id="EXJ53492.1"/>
    </source>
</evidence>
<feature type="region of interest" description="Disordered" evidence="1">
    <location>
        <begin position="1"/>
        <end position="32"/>
    </location>
</feature>
<dbReference type="Gene3D" id="2.60.120.10">
    <property type="entry name" value="Jelly Rolls"/>
    <property type="match status" value="1"/>
</dbReference>
<feature type="domain" description="(S)-ureidoglycine aminohydrolase cupin" evidence="2">
    <location>
        <begin position="55"/>
        <end position="103"/>
    </location>
</feature>
<dbReference type="InterPro" id="IPR011051">
    <property type="entry name" value="RmlC_Cupin_sf"/>
</dbReference>
<accession>W9VD05</accession>
<dbReference type="OrthoDB" id="3745575at2759"/>
<name>W9VD05_9EURO</name>
<dbReference type="EMBL" id="AMGX01000045">
    <property type="protein sequence ID" value="EXJ53492.1"/>
    <property type="molecule type" value="Genomic_DNA"/>
</dbReference>
<gene>
    <name evidence="3" type="ORF">A1O5_13268</name>
</gene>
<evidence type="ECO:0000259" key="2">
    <source>
        <dbReference type="Pfam" id="PF05899"/>
    </source>
</evidence>
<dbReference type="InterPro" id="IPR008579">
    <property type="entry name" value="UGlyAH_Cupin_dom"/>
</dbReference>
<dbReference type="Pfam" id="PF05899">
    <property type="entry name" value="Cupin_3"/>
    <property type="match status" value="1"/>
</dbReference>
<dbReference type="Proteomes" id="UP000019471">
    <property type="component" value="Unassembled WGS sequence"/>
</dbReference>
<dbReference type="GeneID" id="19197951"/>
<dbReference type="SUPFAM" id="SSF51182">
    <property type="entry name" value="RmlC-like cupins"/>
    <property type="match status" value="1"/>
</dbReference>
<dbReference type="HOGENOM" id="CLU_1992711_0_0_1"/>
<dbReference type="InterPro" id="IPR014710">
    <property type="entry name" value="RmlC-like_jellyroll"/>
</dbReference>
<sequence>MPPSVPNLSGSSDPATTPYGHHTSFPWEPLPQPEGYKSVIYRSSDGKIVVAAAKETGMATFTYPCDEFFFVTNGWLKLKIQGGDEFTLSKGDFIYLKKGTTADFHFSPDFSNVAVFIGDEAISLV</sequence>
<reference evidence="3 4" key="1">
    <citation type="submission" date="2013-03" db="EMBL/GenBank/DDBJ databases">
        <title>The Genome Sequence of Cladophialophora psammophila CBS 110553.</title>
        <authorList>
            <consortium name="The Broad Institute Genomics Platform"/>
            <person name="Cuomo C."/>
            <person name="de Hoog S."/>
            <person name="Gorbushina A."/>
            <person name="Walker B."/>
            <person name="Young S.K."/>
            <person name="Zeng Q."/>
            <person name="Gargeya S."/>
            <person name="Fitzgerald M."/>
            <person name="Haas B."/>
            <person name="Abouelleil A."/>
            <person name="Allen A.W."/>
            <person name="Alvarado L."/>
            <person name="Arachchi H.M."/>
            <person name="Berlin A.M."/>
            <person name="Chapman S.B."/>
            <person name="Gainer-Dewar J."/>
            <person name="Goldberg J."/>
            <person name="Griggs A."/>
            <person name="Gujja S."/>
            <person name="Hansen M."/>
            <person name="Howarth C."/>
            <person name="Imamovic A."/>
            <person name="Ireland A."/>
            <person name="Larimer J."/>
            <person name="McCowan C."/>
            <person name="Murphy C."/>
            <person name="Pearson M."/>
            <person name="Poon T.W."/>
            <person name="Priest M."/>
            <person name="Roberts A."/>
            <person name="Saif S."/>
            <person name="Shea T."/>
            <person name="Sisk P."/>
            <person name="Sykes S."/>
            <person name="Wortman J."/>
            <person name="Nusbaum C."/>
            <person name="Birren B."/>
        </authorList>
    </citation>
    <scope>NUCLEOTIDE SEQUENCE [LARGE SCALE GENOMIC DNA]</scope>
    <source>
        <strain evidence="3 4">CBS 110553</strain>
    </source>
</reference>
<evidence type="ECO:0000256" key="1">
    <source>
        <dbReference type="SAM" id="MobiDB-lite"/>
    </source>
</evidence>
<organism evidence="3 4">
    <name type="scientific">Cladophialophora psammophila CBS 110553</name>
    <dbReference type="NCBI Taxonomy" id="1182543"/>
    <lineage>
        <taxon>Eukaryota</taxon>
        <taxon>Fungi</taxon>
        <taxon>Dikarya</taxon>
        <taxon>Ascomycota</taxon>
        <taxon>Pezizomycotina</taxon>
        <taxon>Eurotiomycetes</taxon>
        <taxon>Chaetothyriomycetidae</taxon>
        <taxon>Chaetothyriales</taxon>
        <taxon>Herpotrichiellaceae</taxon>
        <taxon>Cladophialophora</taxon>
    </lineage>
</organism>
<feature type="compositionally biased region" description="Polar residues" evidence="1">
    <location>
        <begin position="1"/>
        <end position="15"/>
    </location>
</feature>
<proteinExistence type="predicted"/>
<evidence type="ECO:0000313" key="4">
    <source>
        <dbReference type="Proteomes" id="UP000019471"/>
    </source>
</evidence>
<comment type="caution">
    <text evidence="3">The sequence shown here is derived from an EMBL/GenBank/DDBJ whole genome shotgun (WGS) entry which is preliminary data.</text>
</comment>
<keyword evidence="4" id="KW-1185">Reference proteome</keyword>
<dbReference type="AlphaFoldDB" id="W9VD05"/>